<dbReference type="SUPFAM" id="SSF52172">
    <property type="entry name" value="CheY-like"/>
    <property type="match status" value="1"/>
</dbReference>
<dbReference type="Pfam" id="PF00072">
    <property type="entry name" value="Response_reg"/>
    <property type="match status" value="1"/>
</dbReference>
<feature type="transmembrane region" description="Helical" evidence="9">
    <location>
        <begin position="160"/>
        <end position="182"/>
    </location>
</feature>
<evidence type="ECO:0000313" key="13">
    <source>
        <dbReference type="EMBL" id="MFC5547489.1"/>
    </source>
</evidence>
<dbReference type="InterPro" id="IPR003661">
    <property type="entry name" value="HisK_dim/P_dom"/>
</dbReference>
<evidence type="ECO:0000259" key="10">
    <source>
        <dbReference type="PROSITE" id="PS50109"/>
    </source>
</evidence>
<keyword evidence="14" id="KW-1185">Reference proteome</keyword>
<dbReference type="InterPro" id="IPR033417">
    <property type="entry name" value="CHASE8"/>
</dbReference>
<dbReference type="InterPro" id="IPR036097">
    <property type="entry name" value="HisK_dim/P_sf"/>
</dbReference>
<evidence type="ECO:0000256" key="1">
    <source>
        <dbReference type="ARBA" id="ARBA00000085"/>
    </source>
</evidence>
<feature type="modified residue" description="4-aspartylphosphate" evidence="7">
    <location>
        <position position="563"/>
    </location>
</feature>
<evidence type="ECO:0000256" key="6">
    <source>
        <dbReference type="ARBA" id="ARBA00022777"/>
    </source>
</evidence>
<dbReference type="Pfam" id="PF02518">
    <property type="entry name" value="HATPase_c"/>
    <property type="match status" value="1"/>
</dbReference>
<dbReference type="InterPro" id="IPR036890">
    <property type="entry name" value="HATPase_C_sf"/>
</dbReference>
<dbReference type="PROSITE" id="PS50885">
    <property type="entry name" value="HAMP"/>
    <property type="match status" value="1"/>
</dbReference>
<keyword evidence="5" id="KW-0808">Transferase</keyword>
<dbReference type="CDD" id="cd06225">
    <property type="entry name" value="HAMP"/>
    <property type="match status" value="1"/>
</dbReference>
<dbReference type="SMART" id="SM00304">
    <property type="entry name" value="HAMP"/>
    <property type="match status" value="1"/>
</dbReference>
<evidence type="ECO:0000256" key="4">
    <source>
        <dbReference type="ARBA" id="ARBA00022553"/>
    </source>
</evidence>
<keyword evidence="4 7" id="KW-0597">Phosphoprotein</keyword>
<gene>
    <name evidence="13" type="ORF">ACFPO9_03050</name>
</gene>
<dbReference type="SMART" id="SM00448">
    <property type="entry name" value="REC"/>
    <property type="match status" value="1"/>
</dbReference>
<dbReference type="InterPro" id="IPR004358">
    <property type="entry name" value="Sig_transdc_His_kin-like_C"/>
</dbReference>
<keyword evidence="9" id="KW-0472">Membrane</keyword>
<dbReference type="GO" id="GO:0005524">
    <property type="term" value="F:ATP binding"/>
    <property type="evidence" value="ECO:0007669"/>
    <property type="project" value="UniProtKB-KW"/>
</dbReference>
<dbReference type="InterPro" id="IPR011006">
    <property type="entry name" value="CheY-like_superfamily"/>
</dbReference>
<dbReference type="PRINTS" id="PR00344">
    <property type="entry name" value="BCTRLSENSOR"/>
</dbReference>
<dbReference type="PANTHER" id="PTHR43547:SF2">
    <property type="entry name" value="HYBRID SIGNAL TRANSDUCTION HISTIDINE KINASE C"/>
    <property type="match status" value="1"/>
</dbReference>
<dbReference type="Proteomes" id="UP001596086">
    <property type="component" value="Unassembled WGS sequence"/>
</dbReference>
<reference evidence="14" key="1">
    <citation type="journal article" date="2019" name="Int. J. Syst. Evol. Microbiol.">
        <title>The Global Catalogue of Microorganisms (GCM) 10K type strain sequencing project: providing services to taxonomists for standard genome sequencing and annotation.</title>
        <authorList>
            <consortium name="The Broad Institute Genomics Platform"/>
            <consortium name="The Broad Institute Genome Sequencing Center for Infectious Disease"/>
            <person name="Wu L."/>
            <person name="Ma J."/>
        </authorList>
    </citation>
    <scope>NUCLEOTIDE SEQUENCE [LARGE SCALE GENOMIC DNA]</scope>
    <source>
        <strain evidence="14">CGMCC 4.5798</strain>
    </source>
</reference>
<dbReference type="Gene3D" id="6.10.340.10">
    <property type="match status" value="1"/>
</dbReference>
<keyword evidence="9" id="KW-0812">Transmembrane</keyword>
<feature type="transmembrane region" description="Helical" evidence="9">
    <location>
        <begin position="17"/>
        <end position="39"/>
    </location>
</feature>
<organism evidence="13 14">
    <name type="scientific">Massilia aerilata</name>
    <dbReference type="NCBI Taxonomy" id="453817"/>
    <lineage>
        <taxon>Bacteria</taxon>
        <taxon>Pseudomonadati</taxon>
        <taxon>Pseudomonadota</taxon>
        <taxon>Betaproteobacteria</taxon>
        <taxon>Burkholderiales</taxon>
        <taxon>Oxalobacteraceae</taxon>
        <taxon>Telluria group</taxon>
        <taxon>Massilia</taxon>
    </lineage>
</organism>
<dbReference type="PROSITE" id="PS50109">
    <property type="entry name" value="HIS_KIN"/>
    <property type="match status" value="1"/>
</dbReference>
<dbReference type="InterPro" id="IPR003594">
    <property type="entry name" value="HATPase_dom"/>
</dbReference>
<comment type="catalytic activity">
    <reaction evidence="1">
        <text>ATP + protein L-histidine = ADP + protein N-phospho-L-histidine.</text>
        <dbReference type="EC" id="2.7.13.3"/>
    </reaction>
</comment>
<evidence type="ECO:0000256" key="5">
    <source>
        <dbReference type="ARBA" id="ARBA00022679"/>
    </source>
</evidence>
<evidence type="ECO:0000256" key="8">
    <source>
        <dbReference type="SAM" id="Coils"/>
    </source>
</evidence>
<comment type="caution">
    <text evidence="13">The sequence shown here is derived from an EMBL/GenBank/DDBJ whole genome shotgun (WGS) entry which is preliminary data.</text>
</comment>
<accession>A0ABW0RRM2</accession>
<dbReference type="SMART" id="SM00388">
    <property type="entry name" value="HisKA"/>
    <property type="match status" value="1"/>
</dbReference>
<keyword evidence="13" id="KW-0547">Nucleotide-binding</keyword>
<dbReference type="PANTHER" id="PTHR43547">
    <property type="entry name" value="TWO-COMPONENT HISTIDINE KINASE"/>
    <property type="match status" value="1"/>
</dbReference>
<dbReference type="Gene3D" id="3.40.50.2300">
    <property type="match status" value="1"/>
</dbReference>
<dbReference type="InterPro" id="IPR005467">
    <property type="entry name" value="His_kinase_dom"/>
</dbReference>
<evidence type="ECO:0000256" key="3">
    <source>
        <dbReference type="ARBA" id="ARBA00012438"/>
    </source>
</evidence>
<evidence type="ECO:0000313" key="14">
    <source>
        <dbReference type="Proteomes" id="UP001596086"/>
    </source>
</evidence>
<dbReference type="CDD" id="cd00082">
    <property type="entry name" value="HisKA"/>
    <property type="match status" value="1"/>
</dbReference>
<proteinExistence type="predicted"/>
<dbReference type="Pfam" id="PF00672">
    <property type="entry name" value="HAMP"/>
    <property type="match status" value="1"/>
</dbReference>
<evidence type="ECO:0000256" key="2">
    <source>
        <dbReference type="ARBA" id="ARBA00004370"/>
    </source>
</evidence>
<dbReference type="PROSITE" id="PS50110">
    <property type="entry name" value="RESPONSE_REGULATORY"/>
    <property type="match status" value="1"/>
</dbReference>
<evidence type="ECO:0000259" key="12">
    <source>
        <dbReference type="PROSITE" id="PS50885"/>
    </source>
</evidence>
<dbReference type="Gene3D" id="1.10.287.130">
    <property type="match status" value="1"/>
</dbReference>
<keyword evidence="6" id="KW-0418">Kinase</keyword>
<dbReference type="SUPFAM" id="SSF47384">
    <property type="entry name" value="Homodimeric domain of signal transducing histidine kinase"/>
    <property type="match status" value="1"/>
</dbReference>
<dbReference type="CDD" id="cd17580">
    <property type="entry name" value="REC_2_DhkD-like"/>
    <property type="match status" value="1"/>
</dbReference>
<dbReference type="InterPro" id="IPR001789">
    <property type="entry name" value="Sig_transdc_resp-reg_receiver"/>
</dbReference>
<keyword evidence="13" id="KW-0067">ATP-binding</keyword>
<comment type="subcellular location">
    <subcellularLocation>
        <location evidence="2">Membrane</location>
    </subcellularLocation>
</comment>
<keyword evidence="8" id="KW-0175">Coiled coil</keyword>
<dbReference type="RefSeq" id="WP_379766859.1">
    <property type="nucleotide sequence ID" value="NZ_JBHSMZ010000001.1"/>
</dbReference>
<dbReference type="CDD" id="cd16922">
    <property type="entry name" value="HATPase_EvgS-ArcB-TorS-like"/>
    <property type="match status" value="1"/>
</dbReference>
<dbReference type="SUPFAM" id="SSF55874">
    <property type="entry name" value="ATPase domain of HSP90 chaperone/DNA topoisomerase II/histidine kinase"/>
    <property type="match status" value="1"/>
</dbReference>
<evidence type="ECO:0000256" key="9">
    <source>
        <dbReference type="SAM" id="Phobius"/>
    </source>
</evidence>
<dbReference type="EC" id="2.7.13.3" evidence="3"/>
<feature type="domain" description="Histidine kinase" evidence="10">
    <location>
        <begin position="276"/>
        <end position="494"/>
    </location>
</feature>
<dbReference type="SMART" id="SM00387">
    <property type="entry name" value="HATPase_c"/>
    <property type="match status" value="1"/>
</dbReference>
<name>A0ABW0RRM2_9BURK</name>
<dbReference type="EMBL" id="JBHSMZ010000001">
    <property type="protein sequence ID" value="MFC5547489.1"/>
    <property type="molecule type" value="Genomic_DNA"/>
</dbReference>
<sequence length="637" mass="69633">MTGAIAKVRDSSVRRKLILMAVSTTLAALVAASVAMLLVDLRAFQRYWTDDLMTQADIMARVTAPALAFNDEETARQNLAVLRVRPQILAAAIYTSSGARFAGYVAPGTAGNASRLPPRPQASGYRIEGSEIVVFRNIVENGDMVGTVYLRARYGLFDRLLSYGAILGAVMLGALAIAWLVASRLQEAITRPLESVTSVARQVMQRRDYGLRVPGKESGEIGVLIDAFNEMLAEIGRRSDALQEANATLEHEMQVRQRAEQALILADRRKDEFLATLAHELRNPLAPIRTGLDILRLRSGDAQATQRATDIMERQLRQMVRLVDDLLDVSRINTGKFTIKSGRVELKAVVNDALEVVRPYIDLHGHELQIDLPDRPVFLNGDATRLAQILSNLLNNAAKYTNRGGRVSLKATVEDRTLMVVVADTGIGIAPDMLDTVFEMFVQVDSTLERSTAGLGVGLSLARKLVELHNGSIEAHSAGLGHGSQFVVRLPIVVDPELPAKPTPASFISAETYRILLADDNVDFVNSIGALLTAMGHSVVITHNGPDALAAAKRFCPDYAFLDIGLPQMSGYDLARGIRNLSCGAMTVMIAVTGWGQEKDRQLAFEAGFDHHMVKPVRFEQIEEILGNRSLIKKLRT</sequence>
<dbReference type="Gene3D" id="3.30.565.10">
    <property type="entry name" value="Histidine kinase-like ATPase, C-terminal domain"/>
    <property type="match status" value="1"/>
</dbReference>
<evidence type="ECO:0000256" key="7">
    <source>
        <dbReference type="PROSITE-ProRule" id="PRU00169"/>
    </source>
</evidence>
<dbReference type="SUPFAM" id="SSF158472">
    <property type="entry name" value="HAMP domain-like"/>
    <property type="match status" value="1"/>
</dbReference>
<dbReference type="Pfam" id="PF00512">
    <property type="entry name" value="HisKA"/>
    <property type="match status" value="1"/>
</dbReference>
<feature type="domain" description="HAMP" evidence="12">
    <location>
        <begin position="187"/>
        <end position="240"/>
    </location>
</feature>
<keyword evidence="9" id="KW-1133">Transmembrane helix</keyword>
<protein>
    <recommendedName>
        <fullName evidence="3">histidine kinase</fullName>
        <ecNumber evidence="3">2.7.13.3</ecNumber>
    </recommendedName>
</protein>
<dbReference type="InterPro" id="IPR003660">
    <property type="entry name" value="HAMP_dom"/>
</dbReference>
<dbReference type="Pfam" id="PF17152">
    <property type="entry name" value="CHASE8"/>
    <property type="match status" value="1"/>
</dbReference>
<feature type="domain" description="Response regulatory" evidence="11">
    <location>
        <begin position="514"/>
        <end position="630"/>
    </location>
</feature>
<evidence type="ECO:0000259" key="11">
    <source>
        <dbReference type="PROSITE" id="PS50110"/>
    </source>
</evidence>
<feature type="coiled-coil region" evidence="8">
    <location>
        <begin position="232"/>
        <end position="262"/>
    </location>
</feature>